<organism evidence="3 4">
    <name type="scientific">Calocera cornea HHB12733</name>
    <dbReference type="NCBI Taxonomy" id="1353952"/>
    <lineage>
        <taxon>Eukaryota</taxon>
        <taxon>Fungi</taxon>
        <taxon>Dikarya</taxon>
        <taxon>Basidiomycota</taxon>
        <taxon>Agaricomycotina</taxon>
        <taxon>Dacrymycetes</taxon>
        <taxon>Dacrymycetales</taxon>
        <taxon>Dacrymycetaceae</taxon>
        <taxon>Calocera</taxon>
    </lineage>
</organism>
<dbReference type="OrthoDB" id="4060227at2759"/>
<dbReference type="SUPFAM" id="SSF57701">
    <property type="entry name" value="Zn2/Cys6 DNA-binding domain"/>
    <property type="match status" value="1"/>
</dbReference>
<dbReference type="InParanoid" id="A0A165EFC1"/>
<sequence>MKCGDAFLLIRCAPVISVGVCECLATYSGAATNRSSSKMRCEREPGQTSCNRCLAGGRECTIETSKLRVRRGRSLKTHLETSAEPTVLSDEDELLVDSGLVEEEAEAHAESRPNSLDIRRFQAACLRCKTLKFKCEREVPTGDCLRCCRLGIRCELVARKHRGLAPSPESDGVPSLFPCVEECCGLASLVGETPVNETDLGVPYEPQDIPSSGEDSSRFPDGVSPAQTYGGHDEPKIAAMARWPLSIQCLKGLAGFVIGQLCKCLFTPGGMRSLGDWAGETTNTMTKVFILFLTLVGLFRFAVQDVPTQAGPLEGWNVTVSS</sequence>
<keyword evidence="1" id="KW-0732">Signal</keyword>
<dbReference type="PROSITE" id="PS00463">
    <property type="entry name" value="ZN2_CY6_FUNGAL_1"/>
    <property type="match status" value="1"/>
</dbReference>
<dbReference type="GO" id="GO:0000981">
    <property type="term" value="F:DNA-binding transcription factor activity, RNA polymerase II-specific"/>
    <property type="evidence" value="ECO:0007669"/>
    <property type="project" value="InterPro"/>
</dbReference>
<accession>A0A165EFC1</accession>
<evidence type="ECO:0000256" key="1">
    <source>
        <dbReference type="SAM" id="SignalP"/>
    </source>
</evidence>
<dbReference type="InterPro" id="IPR001138">
    <property type="entry name" value="Zn2Cys6_DnaBD"/>
</dbReference>
<dbReference type="GO" id="GO:0008270">
    <property type="term" value="F:zinc ion binding"/>
    <property type="evidence" value="ECO:0007669"/>
    <property type="project" value="InterPro"/>
</dbReference>
<dbReference type="InterPro" id="IPR036864">
    <property type="entry name" value="Zn2-C6_fun-type_DNA-bd_sf"/>
</dbReference>
<dbReference type="Pfam" id="PF00172">
    <property type="entry name" value="Zn_clus"/>
    <property type="match status" value="1"/>
</dbReference>
<dbReference type="PROSITE" id="PS50048">
    <property type="entry name" value="ZN2_CY6_FUNGAL_2"/>
    <property type="match status" value="1"/>
</dbReference>
<evidence type="ECO:0000313" key="3">
    <source>
        <dbReference type="EMBL" id="KZT54751.1"/>
    </source>
</evidence>
<evidence type="ECO:0000259" key="2">
    <source>
        <dbReference type="PROSITE" id="PS50048"/>
    </source>
</evidence>
<dbReference type="AlphaFoldDB" id="A0A165EFC1"/>
<feature type="domain" description="Zn(2)-C6 fungal-type" evidence="2">
    <location>
        <begin position="124"/>
        <end position="156"/>
    </location>
</feature>
<protein>
    <recommendedName>
        <fullName evidence="2">Zn(2)-C6 fungal-type domain-containing protein</fullName>
    </recommendedName>
</protein>
<dbReference type="EMBL" id="KV424008">
    <property type="protein sequence ID" value="KZT54751.1"/>
    <property type="molecule type" value="Genomic_DNA"/>
</dbReference>
<dbReference type="Proteomes" id="UP000076842">
    <property type="component" value="Unassembled WGS sequence"/>
</dbReference>
<evidence type="ECO:0000313" key="4">
    <source>
        <dbReference type="Proteomes" id="UP000076842"/>
    </source>
</evidence>
<keyword evidence="4" id="KW-1185">Reference proteome</keyword>
<feature type="signal peptide" evidence="1">
    <location>
        <begin position="1"/>
        <end position="23"/>
    </location>
</feature>
<feature type="chain" id="PRO_5007857119" description="Zn(2)-C6 fungal-type domain-containing protein" evidence="1">
    <location>
        <begin position="24"/>
        <end position="322"/>
    </location>
</feature>
<proteinExistence type="predicted"/>
<gene>
    <name evidence="3" type="ORF">CALCODRAFT_375936</name>
</gene>
<reference evidence="3 4" key="1">
    <citation type="journal article" date="2016" name="Mol. Biol. Evol.">
        <title>Comparative Genomics of Early-Diverging Mushroom-Forming Fungi Provides Insights into the Origins of Lignocellulose Decay Capabilities.</title>
        <authorList>
            <person name="Nagy L.G."/>
            <person name="Riley R."/>
            <person name="Tritt A."/>
            <person name="Adam C."/>
            <person name="Daum C."/>
            <person name="Floudas D."/>
            <person name="Sun H."/>
            <person name="Yadav J.S."/>
            <person name="Pangilinan J."/>
            <person name="Larsson K.H."/>
            <person name="Matsuura K."/>
            <person name="Barry K."/>
            <person name="Labutti K."/>
            <person name="Kuo R."/>
            <person name="Ohm R.A."/>
            <person name="Bhattacharya S.S."/>
            <person name="Shirouzu T."/>
            <person name="Yoshinaga Y."/>
            <person name="Martin F.M."/>
            <person name="Grigoriev I.V."/>
            <person name="Hibbett D.S."/>
        </authorList>
    </citation>
    <scope>NUCLEOTIDE SEQUENCE [LARGE SCALE GENOMIC DNA]</scope>
    <source>
        <strain evidence="3 4">HHB12733</strain>
    </source>
</reference>
<dbReference type="Gene3D" id="4.10.240.10">
    <property type="entry name" value="Zn(2)-C6 fungal-type DNA-binding domain"/>
    <property type="match status" value="1"/>
</dbReference>
<name>A0A165EFC1_9BASI</name>